<reference evidence="2" key="1">
    <citation type="journal article" date="2014" name="Science">
        <title>The coffee genome provides insight into the convergent evolution of caffeine biosynthesis.</title>
        <authorList>
            <person name="Denoeud F."/>
            <person name="Carretero-Paulet L."/>
            <person name="Dereeper A."/>
            <person name="Droc G."/>
            <person name="Guyot R."/>
            <person name="Pietrella M."/>
            <person name="Zheng C."/>
            <person name="Alberti A."/>
            <person name="Anthony F."/>
            <person name="Aprea G."/>
            <person name="Aury J.M."/>
            <person name="Bento P."/>
            <person name="Bernard M."/>
            <person name="Bocs S."/>
            <person name="Campa C."/>
            <person name="Cenci A."/>
            <person name="Combes M.C."/>
            <person name="Crouzillat D."/>
            <person name="Da Silva C."/>
            <person name="Daddiego L."/>
            <person name="De Bellis F."/>
            <person name="Dussert S."/>
            <person name="Garsmeur O."/>
            <person name="Gayraud T."/>
            <person name="Guignon V."/>
            <person name="Jahn K."/>
            <person name="Jamilloux V."/>
            <person name="Joet T."/>
            <person name="Labadie K."/>
            <person name="Lan T."/>
            <person name="Leclercq J."/>
            <person name="Lepelley M."/>
            <person name="Leroy T."/>
            <person name="Li L.T."/>
            <person name="Librado P."/>
            <person name="Lopez L."/>
            <person name="Munoz A."/>
            <person name="Noel B."/>
            <person name="Pallavicini A."/>
            <person name="Perrotta G."/>
            <person name="Poncet V."/>
            <person name="Pot D."/>
            <person name="Priyono X."/>
            <person name="Rigoreau M."/>
            <person name="Rouard M."/>
            <person name="Rozas J."/>
            <person name="Tranchant-Dubreuil C."/>
            <person name="VanBuren R."/>
            <person name="Zhang Q."/>
            <person name="Andrade A.C."/>
            <person name="Argout X."/>
            <person name="Bertrand B."/>
            <person name="de Kochko A."/>
            <person name="Graziosi G."/>
            <person name="Henry R.J."/>
            <person name="Jayarama X."/>
            <person name="Ming R."/>
            <person name="Nagai C."/>
            <person name="Rounsley S."/>
            <person name="Sankoff D."/>
            <person name="Giuliano G."/>
            <person name="Albert V.A."/>
            <person name="Wincker P."/>
            <person name="Lashermes P."/>
        </authorList>
    </citation>
    <scope>NUCLEOTIDE SEQUENCE [LARGE SCALE GENOMIC DNA]</scope>
    <source>
        <strain evidence="2">cv. DH200-94</strain>
    </source>
</reference>
<keyword evidence="2" id="KW-1185">Reference proteome</keyword>
<dbReference type="EMBL" id="HG740164">
    <property type="protein sequence ID" value="CDP20290.1"/>
    <property type="molecule type" value="Genomic_DNA"/>
</dbReference>
<dbReference type="InParanoid" id="A0A068VHK0"/>
<proteinExistence type="predicted"/>
<dbReference type="AlphaFoldDB" id="A0A068VHK0"/>
<sequence length="44" mass="5208">MVGEKGKKMKRKALKWKRLVEAATQKVYFNLENVINQVLLNPRH</sequence>
<evidence type="ECO:0000313" key="1">
    <source>
        <dbReference type="EMBL" id="CDP20290.1"/>
    </source>
</evidence>
<protein>
    <submittedName>
        <fullName evidence="1">DH200=94 genomic scaffold, scaffold_1080</fullName>
    </submittedName>
</protein>
<organism evidence="1 2">
    <name type="scientific">Coffea canephora</name>
    <name type="common">Robusta coffee</name>
    <dbReference type="NCBI Taxonomy" id="49390"/>
    <lineage>
        <taxon>Eukaryota</taxon>
        <taxon>Viridiplantae</taxon>
        <taxon>Streptophyta</taxon>
        <taxon>Embryophyta</taxon>
        <taxon>Tracheophyta</taxon>
        <taxon>Spermatophyta</taxon>
        <taxon>Magnoliopsida</taxon>
        <taxon>eudicotyledons</taxon>
        <taxon>Gunneridae</taxon>
        <taxon>Pentapetalae</taxon>
        <taxon>asterids</taxon>
        <taxon>lamiids</taxon>
        <taxon>Gentianales</taxon>
        <taxon>Rubiaceae</taxon>
        <taxon>Ixoroideae</taxon>
        <taxon>Gardenieae complex</taxon>
        <taxon>Bertiereae - Coffeeae clade</taxon>
        <taxon>Coffeeae</taxon>
        <taxon>Coffea</taxon>
    </lineage>
</organism>
<dbReference type="Proteomes" id="UP000295252">
    <property type="component" value="Unassembled WGS sequence"/>
</dbReference>
<accession>A0A068VHK0</accession>
<evidence type="ECO:0000313" key="2">
    <source>
        <dbReference type="Proteomes" id="UP000295252"/>
    </source>
</evidence>
<dbReference type="Gramene" id="CDP20290">
    <property type="protein sequence ID" value="CDP20290"/>
    <property type="gene ID" value="GSCOC_T00003962001"/>
</dbReference>
<name>A0A068VHK0_COFCA</name>
<gene>
    <name evidence="1" type="ORF">GSCOC_T00003962001</name>
</gene>